<keyword evidence="3" id="KW-1185">Reference proteome</keyword>
<evidence type="ECO:0000256" key="1">
    <source>
        <dbReference type="SAM" id="MobiDB-lite"/>
    </source>
</evidence>
<sequence>MKRLIEKGLMFGNLISVTSPALIERYNRALEHLTGKRTELTDFHIDISGYSPEVGDALGDHLYLNQGGCNRQFILLTTAQKAAPLLGAKFSMSRGILRQFIAENEAQLFALTARDAVAGELLNSVYSVSAPKRLFDIRKITIEADTTAGTVRDAEKLGTMVDRFMAEEDAWFDDVLIADMIGLAKKTGDVTRNPVRLRQMEFVQENYWTAHFGGVYLFRGVEHPAAITSGDKADLGPLPIKYIFDFDDRNQIARFLEMNDLVEPIVKARGIDAGAILRQKMDFIVVDAAQDRGIDLTGATRRDIRALARAHADHLPPEFHALQELLSWAEDEGPWPRIASDHPAYFYTLRAADHPDRDLVNMLLAELCPKDVRQLFIFHKELFYRLYREWSETKKSYVADFLDREYQADKAGARRALFGHDAPMEDVAPPPPPPPRRREDLIDRVGPWGAVGQAAKAAPKGPWGGPRGSRGGKGER</sequence>
<accession>A0A1H9FE98</accession>
<dbReference type="Proteomes" id="UP000198634">
    <property type="component" value="Unassembled WGS sequence"/>
</dbReference>
<gene>
    <name evidence="2" type="ORF">SAMN04488092_10644</name>
</gene>
<dbReference type="AlphaFoldDB" id="A0A1H9FE98"/>
<dbReference type="EMBL" id="FOEP01000006">
    <property type="protein sequence ID" value="SEQ35773.1"/>
    <property type="molecule type" value="Genomic_DNA"/>
</dbReference>
<organism evidence="2 3">
    <name type="scientific">Thalassovita taeanensis</name>
    <dbReference type="NCBI Taxonomy" id="657014"/>
    <lineage>
        <taxon>Bacteria</taxon>
        <taxon>Pseudomonadati</taxon>
        <taxon>Pseudomonadota</taxon>
        <taxon>Alphaproteobacteria</taxon>
        <taxon>Rhodobacterales</taxon>
        <taxon>Roseobacteraceae</taxon>
        <taxon>Thalassovita</taxon>
    </lineage>
</organism>
<protein>
    <submittedName>
        <fullName evidence="2">Uncharacterized protein</fullName>
    </submittedName>
</protein>
<dbReference type="RefSeq" id="WP_245776371.1">
    <property type="nucleotide sequence ID" value="NZ_FOEP01000006.1"/>
</dbReference>
<feature type="compositionally biased region" description="Low complexity" evidence="1">
    <location>
        <begin position="447"/>
        <end position="461"/>
    </location>
</feature>
<feature type="compositionally biased region" description="Gly residues" evidence="1">
    <location>
        <begin position="462"/>
        <end position="476"/>
    </location>
</feature>
<evidence type="ECO:0000313" key="3">
    <source>
        <dbReference type="Proteomes" id="UP000198634"/>
    </source>
</evidence>
<name>A0A1H9FE98_9RHOB</name>
<reference evidence="2 3" key="1">
    <citation type="submission" date="2016-10" db="EMBL/GenBank/DDBJ databases">
        <authorList>
            <person name="de Groot N.N."/>
        </authorList>
    </citation>
    <scope>NUCLEOTIDE SEQUENCE [LARGE SCALE GENOMIC DNA]</scope>
    <source>
        <strain evidence="2 3">DSM 22007</strain>
    </source>
</reference>
<dbReference type="Pfam" id="PF20343">
    <property type="entry name" value="DUF6638"/>
    <property type="match status" value="1"/>
</dbReference>
<proteinExistence type="predicted"/>
<feature type="region of interest" description="Disordered" evidence="1">
    <location>
        <begin position="418"/>
        <end position="476"/>
    </location>
</feature>
<dbReference type="InterPro" id="IPR046578">
    <property type="entry name" value="DUF6638"/>
</dbReference>
<dbReference type="STRING" id="657014.SAMN04488092_10644"/>
<evidence type="ECO:0000313" key="2">
    <source>
        <dbReference type="EMBL" id="SEQ35773.1"/>
    </source>
</evidence>